<evidence type="ECO:0000256" key="8">
    <source>
        <dbReference type="ARBA" id="ARBA00023012"/>
    </source>
</evidence>
<dbReference type="GO" id="GO:0000155">
    <property type="term" value="F:phosphorelay sensor kinase activity"/>
    <property type="evidence" value="ECO:0007669"/>
    <property type="project" value="InterPro"/>
</dbReference>
<sequence length="407" mass="44197">MGSSGAGAARGERWYGRFALVTALRRRALTMLRRPATTTAFLEAAVLALVVLDVWLVVPQRAQSYSFYLSGISCLAVLLRRRFPFLALLMAVPGFFAGWAQLASMFTLGMVAARRQLAWQTWVGAALVFTCRFVSWPFSEFAQLTWREHILDGIYGVLVAGMPVALALLLGARQEIAAKLAELAKSRDRERRLYADAIRAEERARLAREMHDVVSHQITLIAMQAGALQAQAKEGPALETAQVIRGLSRRTLEELRSLVSVLRSGAEEDGPRHGIGELDHLIRTAEVPVQLTVEQLPDTLPSQVSAAAYRTVQECLTNVHKHAPGATATIRIQAGSGALDIEVENERACRSGERLPSGGHGLTGLAERARLLGGSFETSGTENGGFRVRARYPLELAAVTPPSTAAP</sequence>
<feature type="transmembrane region" description="Helical" evidence="9">
    <location>
        <begin position="86"/>
        <end position="113"/>
    </location>
</feature>
<dbReference type="EMBL" id="PDJK01000001">
    <property type="protein sequence ID" value="PFG56676.1"/>
    <property type="molecule type" value="Genomic_DNA"/>
</dbReference>
<dbReference type="Gene3D" id="3.30.565.10">
    <property type="entry name" value="Histidine kinase-like ATPase, C-terminal domain"/>
    <property type="match status" value="1"/>
</dbReference>
<dbReference type="GO" id="GO:0016020">
    <property type="term" value="C:membrane"/>
    <property type="evidence" value="ECO:0007669"/>
    <property type="project" value="InterPro"/>
</dbReference>
<keyword evidence="6 11" id="KW-0418">Kinase</keyword>
<dbReference type="Gene3D" id="1.20.5.1930">
    <property type="match status" value="1"/>
</dbReference>
<keyword evidence="9" id="KW-1133">Transmembrane helix</keyword>
<gene>
    <name evidence="11" type="ORF">ATK36_0196</name>
</gene>
<evidence type="ECO:0000256" key="2">
    <source>
        <dbReference type="ARBA" id="ARBA00012438"/>
    </source>
</evidence>
<keyword evidence="9" id="KW-0472">Membrane</keyword>
<keyword evidence="4" id="KW-0808">Transferase</keyword>
<dbReference type="PANTHER" id="PTHR24421:SF10">
    <property type="entry name" value="NITRATE_NITRITE SENSOR PROTEIN NARQ"/>
    <property type="match status" value="1"/>
</dbReference>
<evidence type="ECO:0000313" key="11">
    <source>
        <dbReference type="EMBL" id="PFG56676.1"/>
    </source>
</evidence>
<proteinExistence type="predicted"/>
<keyword evidence="8" id="KW-0902">Two-component regulatory system</keyword>
<dbReference type="Pfam" id="PF07730">
    <property type="entry name" value="HisKA_3"/>
    <property type="match status" value="1"/>
</dbReference>
<evidence type="ECO:0000256" key="7">
    <source>
        <dbReference type="ARBA" id="ARBA00022840"/>
    </source>
</evidence>
<evidence type="ECO:0000256" key="6">
    <source>
        <dbReference type="ARBA" id="ARBA00022777"/>
    </source>
</evidence>
<protein>
    <recommendedName>
        <fullName evidence="2">histidine kinase</fullName>
        <ecNumber evidence="2">2.7.13.3</ecNumber>
    </recommendedName>
</protein>
<keyword evidence="9" id="KW-0812">Transmembrane</keyword>
<feature type="transmembrane region" description="Helical" evidence="9">
    <location>
        <begin position="150"/>
        <end position="172"/>
    </location>
</feature>
<dbReference type="Proteomes" id="UP000243542">
    <property type="component" value="Unassembled WGS sequence"/>
</dbReference>
<keyword evidence="5" id="KW-0547">Nucleotide-binding</keyword>
<comment type="caution">
    <text evidence="11">The sequence shown here is derived from an EMBL/GenBank/DDBJ whole genome shotgun (WGS) entry which is preliminary data.</text>
</comment>
<evidence type="ECO:0000256" key="3">
    <source>
        <dbReference type="ARBA" id="ARBA00022553"/>
    </source>
</evidence>
<dbReference type="EC" id="2.7.13.3" evidence="2"/>
<dbReference type="GO" id="GO:0005524">
    <property type="term" value="F:ATP binding"/>
    <property type="evidence" value="ECO:0007669"/>
    <property type="project" value="UniProtKB-KW"/>
</dbReference>
<organism evidence="11 12">
    <name type="scientific">Amycolatopsis sulphurea</name>
    <dbReference type="NCBI Taxonomy" id="76022"/>
    <lineage>
        <taxon>Bacteria</taxon>
        <taxon>Bacillati</taxon>
        <taxon>Actinomycetota</taxon>
        <taxon>Actinomycetes</taxon>
        <taxon>Pseudonocardiales</taxon>
        <taxon>Pseudonocardiaceae</taxon>
        <taxon>Amycolatopsis</taxon>
    </lineage>
</organism>
<evidence type="ECO:0000256" key="9">
    <source>
        <dbReference type="SAM" id="Phobius"/>
    </source>
</evidence>
<reference evidence="11 12" key="1">
    <citation type="submission" date="2017-10" db="EMBL/GenBank/DDBJ databases">
        <title>Sequencing the genomes of 1000 actinobacteria strains.</title>
        <authorList>
            <person name="Klenk H.-P."/>
        </authorList>
    </citation>
    <scope>NUCLEOTIDE SEQUENCE [LARGE SCALE GENOMIC DNA]</scope>
    <source>
        <strain evidence="11 12">DSM 46092</strain>
    </source>
</reference>
<evidence type="ECO:0000259" key="10">
    <source>
        <dbReference type="Pfam" id="PF07730"/>
    </source>
</evidence>
<evidence type="ECO:0000256" key="4">
    <source>
        <dbReference type="ARBA" id="ARBA00022679"/>
    </source>
</evidence>
<dbReference type="InterPro" id="IPR036890">
    <property type="entry name" value="HATPase_C_sf"/>
</dbReference>
<evidence type="ECO:0000313" key="12">
    <source>
        <dbReference type="Proteomes" id="UP000243542"/>
    </source>
</evidence>
<feature type="transmembrane region" description="Helical" evidence="9">
    <location>
        <begin position="62"/>
        <end position="79"/>
    </location>
</feature>
<dbReference type="InterPro" id="IPR011712">
    <property type="entry name" value="Sig_transdc_His_kin_sub3_dim/P"/>
</dbReference>
<keyword evidence="12" id="KW-1185">Reference proteome</keyword>
<dbReference type="InterPro" id="IPR050482">
    <property type="entry name" value="Sensor_HK_TwoCompSys"/>
</dbReference>
<feature type="domain" description="Signal transduction histidine kinase subgroup 3 dimerisation and phosphoacceptor" evidence="10">
    <location>
        <begin position="202"/>
        <end position="266"/>
    </location>
</feature>
<feature type="transmembrane region" description="Helical" evidence="9">
    <location>
        <begin position="35"/>
        <end position="56"/>
    </location>
</feature>
<name>A0A2A9G146_9PSEU</name>
<keyword evidence="3" id="KW-0597">Phosphoprotein</keyword>
<dbReference type="CDD" id="cd16917">
    <property type="entry name" value="HATPase_UhpB-NarQ-NarX-like"/>
    <property type="match status" value="1"/>
</dbReference>
<keyword evidence="7" id="KW-0067">ATP-binding</keyword>
<dbReference type="PANTHER" id="PTHR24421">
    <property type="entry name" value="NITRATE/NITRITE SENSOR PROTEIN NARX-RELATED"/>
    <property type="match status" value="1"/>
</dbReference>
<evidence type="ECO:0000256" key="5">
    <source>
        <dbReference type="ARBA" id="ARBA00022741"/>
    </source>
</evidence>
<comment type="catalytic activity">
    <reaction evidence="1">
        <text>ATP + protein L-histidine = ADP + protein N-phospho-L-histidine.</text>
        <dbReference type="EC" id="2.7.13.3"/>
    </reaction>
</comment>
<feature type="transmembrane region" description="Helical" evidence="9">
    <location>
        <begin position="119"/>
        <end position="138"/>
    </location>
</feature>
<dbReference type="GO" id="GO:0046983">
    <property type="term" value="F:protein dimerization activity"/>
    <property type="evidence" value="ECO:0007669"/>
    <property type="project" value="InterPro"/>
</dbReference>
<dbReference type="AlphaFoldDB" id="A0A2A9G146"/>
<dbReference type="SUPFAM" id="SSF55874">
    <property type="entry name" value="ATPase domain of HSP90 chaperone/DNA topoisomerase II/histidine kinase"/>
    <property type="match status" value="1"/>
</dbReference>
<evidence type="ECO:0000256" key="1">
    <source>
        <dbReference type="ARBA" id="ARBA00000085"/>
    </source>
</evidence>
<accession>A0A2A9G146</accession>